<feature type="domain" description="Methyltransferase FkbM" evidence="2">
    <location>
        <begin position="129"/>
        <end position="306"/>
    </location>
</feature>
<evidence type="ECO:0000256" key="1">
    <source>
        <dbReference type="SAM" id="SignalP"/>
    </source>
</evidence>
<dbReference type="PANTHER" id="PTHR34203:SF13">
    <property type="entry name" value="EXPRESSED PROTEIN"/>
    <property type="match status" value="1"/>
</dbReference>
<evidence type="ECO:0000313" key="4">
    <source>
        <dbReference type="Proteomes" id="UP001515480"/>
    </source>
</evidence>
<dbReference type="InterPro" id="IPR006342">
    <property type="entry name" value="FkbM_mtfrase"/>
</dbReference>
<evidence type="ECO:0000313" key="3">
    <source>
        <dbReference type="EMBL" id="KAL1526809.1"/>
    </source>
</evidence>
<dbReference type="PANTHER" id="PTHR34203">
    <property type="entry name" value="METHYLTRANSFERASE, FKBM FAMILY PROTEIN"/>
    <property type="match status" value="1"/>
</dbReference>
<dbReference type="EMBL" id="JBGBPQ010000003">
    <property type="protein sequence ID" value="KAL1526809.1"/>
    <property type="molecule type" value="Genomic_DNA"/>
</dbReference>
<reference evidence="3 4" key="1">
    <citation type="journal article" date="2024" name="Science">
        <title>Giant polyketide synthase enzymes in the biosynthesis of giant marine polyether toxins.</title>
        <authorList>
            <person name="Fallon T.R."/>
            <person name="Shende V.V."/>
            <person name="Wierzbicki I.H."/>
            <person name="Pendleton A.L."/>
            <person name="Watervoot N.F."/>
            <person name="Auber R.P."/>
            <person name="Gonzalez D.J."/>
            <person name="Wisecaver J.H."/>
            <person name="Moore B.S."/>
        </authorList>
    </citation>
    <scope>NUCLEOTIDE SEQUENCE [LARGE SCALE GENOMIC DNA]</scope>
    <source>
        <strain evidence="3 4">12B1</strain>
    </source>
</reference>
<feature type="signal peptide" evidence="1">
    <location>
        <begin position="1"/>
        <end position="18"/>
    </location>
</feature>
<dbReference type="InterPro" id="IPR029063">
    <property type="entry name" value="SAM-dependent_MTases_sf"/>
</dbReference>
<gene>
    <name evidence="3" type="ORF">AB1Y20_015502</name>
</gene>
<keyword evidence="4" id="KW-1185">Reference proteome</keyword>
<name>A0AB34K373_PRYPA</name>
<dbReference type="NCBIfam" id="TIGR01444">
    <property type="entry name" value="fkbM_fam"/>
    <property type="match status" value="1"/>
</dbReference>
<feature type="chain" id="PRO_5044266347" description="Methyltransferase FkbM domain-containing protein" evidence="1">
    <location>
        <begin position="19"/>
        <end position="386"/>
    </location>
</feature>
<comment type="caution">
    <text evidence="3">The sequence shown here is derived from an EMBL/GenBank/DDBJ whole genome shotgun (WGS) entry which is preliminary data.</text>
</comment>
<dbReference type="Proteomes" id="UP001515480">
    <property type="component" value="Unassembled WGS sequence"/>
</dbReference>
<dbReference type="InterPro" id="IPR052514">
    <property type="entry name" value="SAM-dependent_MTase"/>
</dbReference>
<accession>A0AB34K373</accession>
<protein>
    <recommendedName>
        <fullName evidence="2">Methyltransferase FkbM domain-containing protein</fullName>
    </recommendedName>
</protein>
<dbReference type="AlphaFoldDB" id="A0AB34K373"/>
<dbReference type="Pfam" id="PF05050">
    <property type="entry name" value="Methyltransf_21"/>
    <property type="match status" value="1"/>
</dbReference>
<dbReference type="SUPFAM" id="SSF53335">
    <property type="entry name" value="S-adenosyl-L-methionine-dependent methyltransferases"/>
    <property type="match status" value="1"/>
</dbReference>
<dbReference type="Gene3D" id="3.40.50.150">
    <property type="entry name" value="Vaccinia Virus protein VP39"/>
    <property type="match status" value="1"/>
</dbReference>
<proteinExistence type="predicted"/>
<sequence length="386" mass="41890">MPLAALTLLALCCNASDTRRLFRKRVASDAVPERAAPLDAEREWKVWNSTAPAVIPHPAASTRCRWTTLTPPPTPTLPPPTNGSICLRATDDLLCDAILRDHYWSECADLPALYALSASGAASGGLFLDVGANIGACSMHMLLSSEAPVVAFEPGANNLFYATSSFLRLGESLPEALGRLTLYPLAVGSSNSSSSLFSAIGNAGHSVIGQQPTLYAPRGHEKAQPIIVRTLDDVLWPRSERARPPQPIALMKLDVEGYECHALRGMKEILQKGVIHLIKIEVFDYGLRAQGCSGIELQQTLTAHGFTLVLAPADGNAPSPDALSRHAQHPPTVLHSAAPYNLYCFRSSASNQHQTDRWWANRDRPAGVRQWAMRDRRRRLSGVNGI</sequence>
<organism evidence="3 4">
    <name type="scientific">Prymnesium parvum</name>
    <name type="common">Toxic golden alga</name>
    <dbReference type="NCBI Taxonomy" id="97485"/>
    <lineage>
        <taxon>Eukaryota</taxon>
        <taxon>Haptista</taxon>
        <taxon>Haptophyta</taxon>
        <taxon>Prymnesiophyceae</taxon>
        <taxon>Prymnesiales</taxon>
        <taxon>Prymnesiaceae</taxon>
        <taxon>Prymnesium</taxon>
    </lineage>
</organism>
<evidence type="ECO:0000259" key="2">
    <source>
        <dbReference type="Pfam" id="PF05050"/>
    </source>
</evidence>
<keyword evidence="1" id="KW-0732">Signal</keyword>